<dbReference type="SUPFAM" id="SSF48264">
    <property type="entry name" value="Cytochrome P450"/>
    <property type="match status" value="1"/>
</dbReference>
<dbReference type="EMBL" id="CP009820">
    <property type="protein sequence ID" value="ATZ58245.1"/>
    <property type="molecule type" value="Genomic_DNA"/>
</dbReference>
<organism evidence="9 10">
    <name type="scientific">Botryotinia fuckeliana (strain B05.10)</name>
    <name type="common">Noble rot fungus</name>
    <name type="synonym">Botrytis cinerea</name>
    <dbReference type="NCBI Taxonomy" id="332648"/>
    <lineage>
        <taxon>Eukaryota</taxon>
        <taxon>Fungi</taxon>
        <taxon>Dikarya</taxon>
        <taxon>Ascomycota</taxon>
        <taxon>Pezizomycotina</taxon>
        <taxon>Leotiomycetes</taxon>
        <taxon>Helotiales</taxon>
        <taxon>Sclerotiniaceae</taxon>
        <taxon>Botrytis</taxon>
    </lineage>
</organism>
<dbReference type="Proteomes" id="UP000001798">
    <property type="component" value="Chromosome 16"/>
</dbReference>
<dbReference type="EMBL" id="CP009820">
    <property type="protein sequence ID" value="ATZ58243.1"/>
    <property type="molecule type" value="Genomic_DNA"/>
</dbReference>
<keyword evidence="10" id="KW-1185">Reference proteome</keyword>
<dbReference type="PANTHER" id="PTHR46300">
    <property type="entry name" value="P450, PUTATIVE (EUROFUNG)-RELATED-RELATED"/>
    <property type="match status" value="1"/>
</dbReference>
<evidence type="ECO:0000256" key="2">
    <source>
        <dbReference type="ARBA" id="ARBA00010617"/>
    </source>
</evidence>
<proteinExistence type="inferred from homology"/>
<reference evidence="9" key="4">
    <citation type="submission" date="2017-12" db="EMBL/GenBank/DDBJ databases">
        <authorList>
            <person name="van Kan J."/>
        </authorList>
    </citation>
    <scope>NUCLEOTIDE SEQUENCE</scope>
    <source>
        <strain evidence="9">B05.10</strain>
    </source>
</reference>
<dbReference type="RefSeq" id="XP_024553650.1">
    <property type="nucleotide sequence ID" value="XM_024697836.1"/>
</dbReference>
<dbReference type="GO" id="GO:0005506">
    <property type="term" value="F:iron ion binding"/>
    <property type="evidence" value="ECO:0007669"/>
    <property type="project" value="InterPro"/>
</dbReference>
<dbReference type="InterPro" id="IPR036396">
    <property type="entry name" value="Cyt_P450_sf"/>
</dbReference>
<evidence type="ECO:0000256" key="7">
    <source>
        <dbReference type="ARBA" id="ARBA00023026"/>
    </source>
</evidence>
<protein>
    <recommendedName>
        <fullName evidence="11">Cytochrome p450 protein</fullName>
    </recommendedName>
</protein>
<dbReference type="RefSeq" id="XP_024553652.1">
    <property type="nucleotide sequence ID" value="XM_024697835.1"/>
</dbReference>
<dbReference type="AlphaFoldDB" id="A0A384K5Y9"/>
<dbReference type="OrthoDB" id="1470350at2759"/>
<keyword evidence="7" id="KW-0843">Virulence</keyword>
<accession>A0A384K5Y9</accession>
<dbReference type="VEuPathDB" id="FungiDB:Bcin16g00770"/>
<dbReference type="Pfam" id="PF00067">
    <property type="entry name" value="p450"/>
    <property type="match status" value="1"/>
</dbReference>
<reference evidence="9 10" key="3">
    <citation type="journal article" date="2017" name="Mol. Plant Pathol.">
        <title>A gapless genome sequence of the fungus Botrytis cinerea.</title>
        <authorList>
            <person name="Van Kan J.A."/>
            <person name="Stassen J.H."/>
            <person name="Mosbach A."/>
            <person name="Van Der Lee T.A."/>
            <person name="Faino L."/>
            <person name="Farmer A.D."/>
            <person name="Papasotiriou D.G."/>
            <person name="Zhou S."/>
            <person name="Seidl M.F."/>
            <person name="Cottam E."/>
            <person name="Edel D."/>
            <person name="Hahn M."/>
            <person name="Schwartz D.C."/>
            <person name="Dietrich R.A."/>
            <person name="Widdison S."/>
            <person name="Scalliet G."/>
        </authorList>
    </citation>
    <scope>NUCLEOTIDE SEQUENCE [LARGE SCALE GENOMIC DNA]</scope>
    <source>
        <strain evidence="9 10">B05.10</strain>
    </source>
</reference>
<name>A0A384K5Y9_BOTFB</name>
<comment type="cofactor">
    <cofactor evidence="1">
        <name>heme</name>
        <dbReference type="ChEBI" id="CHEBI:30413"/>
    </cofactor>
</comment>
<dbReference type="Gene3D" id="1.10.630.10">
    <property type="entry name" value="Cytochrome P450"/>
    <property type="match status" value="1"/>
</dbReference>
<keyword evidence="4" id="KW-0479">Metal-binding</keyword>
<evidence type="ECO:0000313" key="9">
    <source>
        <dbReference type="EMBL" id="ATZ58243.1"/>
    </source>
</evidence>
<reference evidence="9 10" key="1">
    <citation type="journal article" date="2011" name="PLoS Genet.">
        <title>Genomic analysis of the necrotrophic fungal pathogens Sclerotinia sclerotiorum and Botrytis cinerea.</title>
        <authorList>
            <person name="Amselem J."/>
            <person name="Cuomo C.A."/>
            <person name="van Kan J.A."/>
            <person name="Viaud M."/>
            <person name="Benito E.P."/>
            <person name="Couloux A."/>
            <person name="Coutinho P.M."/>
            <person name="de Vries R.P."/>
            <person name="Dyer P.S."/>
            <person name="Fillinger S."/>
            <person name="Fournier E."/>
            <person name="Gout L."/>
            <person name="Hahn M."/>
            <person name="Kohn L."/>
            <person name="Lapalu N."/>
            <person name="Plummer K.M."/>
            <person name="Pradier J.M."/>
            <person name="Quevillon E."/>
            <person name="Sharon A."/>
            <person name="Simon A."/>
            <person name="ten Have A."/>
            <person name="Tudzynski B."/>
            <person name="Tudzynski P."/>
            <person name="Wincker P."/>
            <person name="Andrew M."/>
            <person name="Anthouard V."/>
            <person name="Beever R.E."/>
            <person name="Beffa R."/>
            <person name="Benoit I."/>
            <person name="Bouzid O."/>
            <person name="Brault B."/>
            <person name="Chen Z."/>
            <person name="Choquer M."/>
            <person name="Collemare J."/>
            <person name="Cotton P."/>
            <person name="Danchin E.G."/>
            <person name="Da Silva C."/>
            <person name="Gautier A."/>
            <person name="Giraud C."/>
            <person name="Giraud T."/>
            <person name="Gonzalez C."/>
            <person name="Grossetete S."/>
            <person name="Guldener U."/>
            <person name="Henrissat B."/>
            <person name="Howlett B.J."/>
            <person name="Kodira C."/>
            <person name="Kretschmer M."/>
            <person name="Lappartient A."/>
            <person name="Leroch M."/>
            <person name="Levis C."/>
            <person name="Mauceli E."/>
            <person name="Neuveglise C."/>
            <person name="Oeser B."/>
            <person name="Pearson M."/>
            <person name="Poulain J."/>
            <person name="Poussereau N."/>
            <person name="Quesneville H."/>
            <person name="Rascle C."/>
            <person name="Schumacher J."/>
            <person name="Segurens B."/>
            <person name="Sexton A."/>
            <person name="Silva E."/>
            <person name="Sirven C."/>
            <person name="Soanes D.M."/>
            <person name="Talbot N.J."/>
            <person name="Templeton M."/>
            <person name="Yandava C."/>
            <person name="Yarden O."/>
            <person name="Zeng Q."/>
            <person name="Rollins J.A."/>
            <person name="Lebrun M.H."/>
            <person name="Dickman M."/>
        </authorList>
    </citation>
    <scope>NUCLEOTIDE SEQUENCE [LARGE SCALE GENOMIC DNA]</scope>
    <source>
        <strain evidence="9 10">B05.10</strain>
    </source>
</reference>
<keyword evidence="5" id="KW-0560">Oxidoreductase</keyword>
<keyword evidence="6" id="KW-0408">Iron</keyword>
<evidence type="ECO:0000313" key="10">
    <source>
        <dbReference type="Proteomes" id="UP000001798"/>
    </source>
</evidence>
<comment type="similarity">
    <text evidence="2">Belongs to the cytochrome P450 family.</text>
</comment>
<evidence type="ECO:0000256" key="4">
    <source>
        <dbReference type="ARBA" id="ARBA00022723"/>
    </source>
</evidence>
<dbReference type="InterPro" id="IPR050364">
    <property type="entry name" value="Cytochrome_P450_fung"/>
</dbReference>
<gene>
    <name evidence="9" type="ORF">BCIN_16g00770</name>
</gene>
<evidence type="ECO:0008006" key="11">
    <source>
        <dbReference type="Google" id="ProtNLM"/>
    </source>
</evidence>
<evidence type="ECO:0000256" key="5">
    <source>
        <dbReference type="ARBA" id="ARBA00023002"/>
    </source>
</evidence>
<keyword evidence="3" id="KW-0349">Heme</keyword>
<sequence>MWSVACVVVFFGLLISAYIVTRCRSISALPLPPGPKPLPIIGNIHQAPRSHGWRTYCEWNKQYGPIVYVNMLGQSIVILSTNRAAHDVLAKHGAVCSDRPRLFVR</sequence>
<dbReference type="PANTHER" id="PTHR46300:SF1">
    <property type="entry name" value="P450, PUTATIVE (EUROFUNG)-RELATED"/>
    <property type="match status" value="1"/>
</dbReference>
<dbReference type="GeneID" id="5431609"/>
<evidence type="ECO:0000256" key="6">
    <source>
        <dbReference type="ARBA" id="ARBA00023004"/>
    </source>
</evidence>
<dbReference type="InterPro" id="IPR001128">
    <property type="entry name" value="Cyt_P450"/>
</dbReference>
<dbReference type="GO" id="GO:0020037">
    <property type="term" value="F:heme binding"/>
    <property type="evidence" value="ECO:0007669"/>
    <property type="project" value="InterPro"/>
</dbReference>
<dbReference type="GO" id="GO:0016705">
    <property type="term" value="F:oxidoreductase activity, acting on paired donors, with incorporation or reduction of molecular oxygen"/>
    <property type="evidence" value="ECO:0007669"/>
    <property type="project" value="InterPro"/>
</dbReference>
<keyword evidence="8" id="KW-0503">Monooxygenase</keyword>
<evidence type="ECO:0000256" key="3">
    <source>
        <dbReference type="ARBA" id="ARBA00022617"/>
    </source>
</evidence>
<dbReference type="GO" id="GO:0004497">
    <property type="term" value="F:monooxygenase activity"/>
    <property type="evidence" value="ECO:0007669"/>
    <property type="project" value="UniProtKB-KW"/>
</dbReference>
<evidence type="ECO:0000256" key="8">
    <source>
        <dbReference type="ARBA" id="ARBA00023033"/>
    </source>
</evidence>
<evidence type="ECO:0000256" key="1">
    <source>
        <dbReference type="ARBA" id="ARBA00001971"/>
    </source>
</evidence>
<reference evidence="9 10" key="2">
    <citation type="journal article" date="2012" name="Eukaryot. Cell">
        <title>Genome update of Botrytis cinerea strains B05.10 and T4.</title>
        <authorList>
            <person name="Staats M."/>
            <person name="van Kan J.A."/>
        </authorList>
    </citation>
    <scope>NUCLEOTIDE SEQUENCE [LARGE SCALE GENOMIC DNA]</scope>
    <source>
        <strain evidence="9 10">B05.10</strain>
    </source>
</reference>